<feature type="chain" id="PRO_5045730323" evidence="3">
    <location>
        <begin position="28"/>
        <end position="428"/>
    </location>
</feature>
<dbReference type="PANTHER" id="PTHR30006">
    <property type="entry name" value="THIAMINE-BINDING PERIPLASMIC PROTEIN-RELATED"/>
    <property type="match status" value="1"/>
</dbReference>
<keyword evidence="1 3" id="KW-0732">Signal</keyword>
<evidence type="ECO:0000256" key="2">
    <source>
        <dbReference type="SAM" id="MobiDB-lite"/>
    </source>
</evidence>
<evidence type="ECO:0000313" key="5">
    <source>
        <dbReference type="Proteomes" id="UP001595457"/>
    </source>
</evidence>
<dbReference type="Gene3D" id="3.40.190.10">
    <property type="entry name" value="Periplasmic binding protein-like II"/>
    <property type="match status" value="2"/>
</dbReference>
<dbReference type="RefSeq" id="WP_377814360.1">
    <property type="nucleotide sequence ID" value="NZ_JBHRSJ010000019.1"/>
</dbReference>
<dbReference type="Pfam" id="PF13343">
    <property type="entry name" value="SBP_bac_6"/>
    <property type="match status" value="1"/>
</dbReference>
<proteinExistence type="predicted"/>
<dbReference type="Proteomes" id="UP001595457">
    <property type="component" value="Unassembled WGS sequence"/>
</dbReference>
<sequence length="428" mass="46566">MPCNPSLTRRRLLGALGLLCAARPLLAAGPDELVVLTGHAEPALSAFAAAFRETHPEYRLNLIRRRPHEALALLSRLGQGGVDVYWSASPRTFEALRQSGAWRPLRLDRGELPECVAGLELVGPQGHYLATEMVGHGFAIDPPALAALGVPRPRDWADLADPRLAGRIALPVPSQFGFAAAMVDIVLQAHGWERGWALWSEIAGLSCLVRHGSGTVRDEVGDRRAAVGLSADAPVADDAPLEFVYPASGGLAPGHVAITAASAHPQAAEAFVAFLLSERGQRLLSAPGIRKLPVRPSVYRQLPAGYHDPFRAAATGAYAYRGDSASGRLGLIATLFEQMLVHRHEELCRLWARVHELERQRGVRLDEIRRQLCKPPLDERQARDPQLLAIFRRSLEGSPQPAGQTGWPQLAEQQRRQAAKRLTELEPA</sequence>
<protein>
    <submittedName>
        <fullName evidence="4">ABC transporter substrate-binding protein</fullName>
    </submittedName>
</protein>
<evidence type="ECO:0000256" key="1">
    <source>
        <dbReference type="ARBA" id="ARBA00022729"/>
    </source>
</evidence>
<accession>A0ABV7AT42</accession>
<evidence type="ECO:0000256" key="3">
    <source>
        <dbReference type="SAM" id="SignalP"/>
    </source>
</evidence>
<evidence type="ECO:0000313" key="4">
    <source>
        <dbReference type="EMBL" id="MFC2972709.1"/>
    </source>
</evidence>
<gene>
    <name evidence="4" type="ORF">ACFOJE_10855</name>
</gene>
<feature type="signal peptide" evidence="3">
    <location>
        <begin position="1"/>
        <end position="27"/>
    </location>
</feature>
<name>A0ABV7AT42_9GAMM</name>
<dbReference type="EMBL" id="JBHRSJ010000019">
    <property type="protein sequence ID" value="MFC2972709.1"/>
    <property type="molecule type" value="Genomic_DNA"/>
</dbReference>
<feature type="region of interest" description="Disordered" evidence="2">
    <location>
        <begin position="394"/>
        <end position="428"/>
    </location>
</feature>
<dbReference type="PANTHER" id="PTHR30006:SF24">
    <property type="entry name" value="SLL0237 PROTEIN"/>
    <property type="match status" value="1"/>
</dbReference>
<comment type="caution">
    <text evidence="4">The sequence shown here is derived from an EMBL/GenBank/DDBJ whole genome shotgun (WGS) entry which is preliminary data.</text>
</comment>
<reference evidence="5" key="1">
    <citation type="journal article" date="2019" name="Int. J. Syst. Evol. Microbiol.">
        <title>The Global Catalogue of Microorganisms (GCM) 10K type strain sequencing project: providing services to taxonomists for standard genome sequencing and annotation.</title>
        <authorList>
            <consortium name="The Broad Institute Genomics Platform"/>
            <consortium name="The Broad Institute Genome Sequencing Center for Infectious Disease"/>
            <person name="Wu L."/>
            <person name="Ma J."/>
        </authorList>
    </citation>
    <scope>NUCLEOTIDE SEQUENCE [LARGE SCALE GENOMIC DNA]</scope>
    <source>
        <strain evidence="5">KCTC 62195</strain>
    </source>
</reference>
<dbReference type="SUPFAM" id="SSF53850">
    <property type="entry name" value="Periplasmic binding protein-like II"/>
    <property type="match status" value="1"/>
</dbReference>
<organism evidence="4 5">
    <name type="scientific">Azotobacter bryophylli</name>
    <dbReference type="NCBI Taxonomy" id="1986537"/>
    <lineage>
        <taxon>Bacteria</taxon>
        <taxon>Pseudomonadati</taxon>
        <taxon>Pseudomonadota</taxon>
        <taxon>Gammaproteobacteria</taxon>
        <taxon>Pseudomonadales</taxon>
        <taxon>Pseudomonadaceae</taxon>
        <taxon>Azotobacter</taxon>
    </lineage>
</organism>
<keyword evidence="5" id="KW-1185">Reference proteome</keyword>